<dbReference type="Gene3D" id="3.40.50.1360">
    <property type="match status" value="1"/>
</dbReference>
<keyword evidence="4" id="KW-0804">Transcription</keyword>
<evidence type="ECO:0000256" key="1">
    <source>
        <dbReference type="ARBA" id="ARBA00010466"/>
    </source>
</evidence>
<keyword evidence="7" id="KW-1185">Reference proteome</keyword>
<comment type="similarity">
    <text evidence="1">Belongs to the SorC transcriptional regulatory family.</text>
</comment>
<feature type="domain" description="Sugar-binding" evidence="5">
    <location>
        <begin position="70"/>
        <end position="307"/>
    </location>
</feature>
<dbReference type="SUPFAM" id="SSF100950">
    <property type="entry name" value="NagB/RpiA/CoA transferase-like"/>
    <property type="match status" value="1"/>
</dbReference>
<keyword evidence="2" id="KW-0805">Transcription regulation</keyword>
<reference evidence="6 7" key="1">
    <citation type="submission" date="2020-08" db="EMBL/GenBank/DDBJ databases">
        <title>A Genomic Blueprint of the Chicken Gut Microbiome.</title>
        <authorList>
            <person name="Gilroy R."/>
            <person name="Ravi A."/>
            <person name="Getino M."/>
            <person name="Pursley I."/>
            <person name="Horton D.L."/>
            <person name="Alikhan N.-F."/>
            <person name="Baker D."/>
            <person name="Gharbi K."/>
            <person name="Hall N."/>
            <person name="Watson M."/>
            <person name="Adriaenssens E.M."/>
            <person name="Foster-Nyarko E."/>
            <person name="Jarju S."/>
            <person name="Secka A."/>
            <person name="Antonio M."/>
            <person name="Oren A."/>
            <person name="Chaudhuri R."/>
            <person name="La Ragione R.M."/>
            <person name="Hildebrand F."/>
            <person name="Pallen M.J."/>
        </authorList>
    </citation>
    <scope>NUCLEOTIDE SEQUENCE [LARGE SCALE GENOMIC DNA]</scope>
    <source>
        <strain evidence="6 7">Sa2CUA1</strain>
    </source>
</reference>
<organism evidence="6 7">
    <name type="scientific">Arthrobacter gallicola</name>
    <dbReference type="NCBI Taxonomy" id="2762225"/>
    <lineage>
        <taxon>Bacteria</taxon>
        <taxon>Bacillati</taxon>
        <taxon>Actinomycetota</taxon>
        <taxon>Actinomycetes</taxon>
        <taxon>Micrococcales</taxon>
        <taxon>Micrococcaceae</taxon>
        <taxon>Arthrobacter</taxon>
    </lineage>
</organism>
<dbReference type="Gene3D" id="1.10.10.10">
    <property type="entry name" value="Winged helix-like DNA-binding domain superfamily/Winged helix DNA-binding domain"/>
    <property type="match status" value="1"/>
</dbReference>
<dbReference type="InterPro" id="IPR036388">
    <property type="entry name" value="WH-like_DNA-bd_sf"/>
</dbReference>
<dbReference type="InterPro" id="IPR051054">
    <property type="entry name" value="SorC_transcr_regulators"/>
</dbReference>
<sequence length="315" mass="32910">MTGPGTSHEELLARIGRDYYLSNHSKVEIARNYGLSRFQVARYLDEARALGIVNIDVRFPEAATDLDPASLAAALGVDRVRITPTGPDDRATREAMARDTAAEIMAVAAPGASIGISWSRTLDLAAGHVTHLPACDIVQLAGALPVPGSGNSLELIQSLGRHDGVRTWPLWAPLVVEDAHTADSLRRQPEIADTLSKAGALDSAVVAVGAWAPGLSTVWNRVDNRLRLEAANAGAVAECSGRLLDAEGNPVSSELDDRVLAVTVAQLKNTPKVVAVAQGAARADALHAVLAAGFATTLLIDSELAVALSGRPLPA</sequence>
<evidence type="ECO:0000259" key="5">
    <source>
        <dbReference type="Pfam" id="PF04198"/>
    </source>
</evidence>
<dbReference type="Pfam" id="PF04198">
    <property type="entry name" value="Sugar-bind"/>
    <property type="match status" value="1"/>
</dbReference>
<dbReference type="PANTHER" id="PTHR34294">
    <property type="entry name" value="TRANSCRIPTIONAL REGULATOR-RELATED"/>
    <property type="match status" value="1"/>
</dbReference>
<dbReference type="InterPro" id="IPR007324">
    <property type="entry name" value="Sugar-bd_dom_put"/>
</dbReference>
<evidence type="ECO:0000256" key="3">
    <source>
        <dbReference type="ARBA" id="ARBA00023125"/>
    </source>
</evidence>
<proteinExistence type="inferred from homology"/>
<dbReference type="Proteomes" id="UP000609874">
    <property type="component" value="Unassembled WGS sequence"/>
</dbReference>
<accession>A0ABR8UQF6</accession>
<dbReference type="PANTHER" id="PTHR34294:SF1">
    <property type="entry name" value="TRANSCRIPTIONAL REGULATOR LSRR"/>
    <property type="match status" value="1"/>
</dbReference>
<keyword evidence="3" id="KW-0238">DNA-binding</keyword>
<name>A0ABR8UQF6_9MICC</name>
<evidence type="ECO:0000313" key="6">
    <source>
        <dbReference type="EMBL" id="MBD7994758.1"/>
    </source>
</evidence>
<evidence type="ECO:0000256" key="2">
    <source>
        <dbReference type="ARBA" id="ARBA00023015"/>
    </source>
</evidence>
<dbReference type="EMBL" id="JACSQD010000002">
    <property type="protein sequence ID" value="MBD7994758.1"/>
    <property type="molecule type" value="Genomic_DNA"/>
</dbReference>
<gene>
    <name evidence="6" type="ORF">H9639_05540</name>
</gene>
<evidence type="ECO:0000313" key="7">
    <source>
        <dbReference type="Proteomes" id="UP000609874"/>
    </source>
</evidence>
<evidence type="ECO:0000256" key="4">
    <source>
        <dbReference type="ARBA" id="ARBA00023163"/>
    </source>
</evidence>
<comment type="caution">
    <text evidence="6">The sequence shown here is derived from an EMBL/GenBank/DDBJ whole genome shotgun (WGS) entry which is preliminary data.</text>
</comment>
<dbReference type="InterPro" id="IPR037171">
    <property type="entry name" value="NagB/RpiA_transferase-like"/>
</dbReference>
<protein>
    <submittedName>
        <fullName evidence="6">Cro/Cl family transcriptional regulator</fullName>
    </submittedName>
</protein>